<dbReference type="Gene3D" id="1.20.140.10">
    <property type="entry name" value="Butyryl-CoA Dehydrogenase, subunit A, domain 3"/>
    <property type="match status" value="1"/>
</dbReference>
<dbReference type="SUPFAM" id="SSF47203">
    <property type="entry name" value="Acyl-CoA dehydrogenase C-terminal domain-like"/>
    <property type="match status" value="1"/>
</dbReference>
<dbReference type="SUPFAM" id="SSF56645">
    <property type="entry name" value="Acyl-CoA dehydrogenase NM domain-like"/>
    <property type="match status" value="1"/>
</dbReference>
<gene>
    <name evidence="9" type="ORF">EJ06DRAFT_470601</name>
</gene>
<dbReference type="GO" id="GO:0003995">
    <property type="term" value="F:acyl-CoA dehydrogenase activity"/>
    <property type="evidence" value="ECO:0007669"/>
    <property type="project" value="TreeGrafter"/>
</dbReference>
<organism evidence="9 10">
    <name type="scientific">Trichodelitschia bisporula</name>
    <dbReference type="NCBI Taxonomy" id="703511"/>
    <lineage>
        <taxon>Eukaryota</taxon>
        <taxon>Fungi</taxon>
        <taxon>Dikarya</taxon>
        <taxon>Ascomycota</taxon>
        <taxon>Pezizomycotina</taxon>
        <taxon>Dothideomycetes</taxon>
        <taxon>Dothideomycetes incertae sedis</taxon>
        <taxon>Phaeotrichales</taxon>
        <taxon>Phaeotrichaceae</taxon>
        <taxon>Trichodelitschia</taxon>
    </lineage>
</organism>
<keyword evidence="10" id="KW-1185">Reference proteome</keyword>
<reference evidence="9" key="1">
    <citation type="journal article" date="2020" name="Stud. Mycol.">
        <title>101 Dothideomycetes genomes: a test case for predicting lifestyles and emergence of pathogens.</title>
        <authorList>
            <person name="Haridas S."/>
            <person name="Albert R."/>
            <person name="Binder M."/>
            <person name="Bloem J."/>
            <person name="Labutti K."/>
            <person name="Salamov A."/>
            <person name="Andreopoulos B."/>
            <person name="Baker S."/>
            <person name="Barry K."/>
            <person name="Bills G."/>
            <person name="Bluhm B."/>
            <person name="Cannon C."/>
            <person name="Castanera R."/>
            <person name="Culley D."/>
            <person name="Daum C."/>
            <person name="Ezra D."/>
            <person name="Gonzalez J."/>
            <person name="Henrissat B."/>
            <person name="Kuo A."/>
            <person name="Liang C."/>
            <person name="Lipzen A."/>
            <person name="Lutzoni F."/>
            <person name="Magnuson J."/>
            <person name="Mondo S."/>
            <person name="Nolan M."/>
            <person name="Ohm R."/>
            <person name="Pangilinan J."/>
            <person name="Park H.-J."/>
            <person name="Ramirez L."/>
            <person name="Alfaro M."/>
            <person name="Sun H."/>
            <person name="Tritt A."/>
            <person name="Yoshinaga Y."/>
            <person name="Zwiers L.-H."/>
            <person name="Turgeon B."/>
            <person name="Goodwin S."/>
            <person name="Spatafora J."/>
            <person name="Crous P."/>
            <person name="Grigoriev I."/>
        </authorList>
    </citation>
    <scope>NUCLEOTIDE SEQUENCE</scope>
    <source>
        <strain evidence="9">CBS 262.69</strain>
    </source>
</reference>
<accession>A0A6G1I8E7</accession>
<dbReference type="InterPro" id="IPR052904">
    <property type="entry name" value="Acyl-CoA_dehydrogenase-like"/>
</dbReference>
<dbReference type="Pfam" id="PF02770">
    <property type="entry name" value="Acyl-CoA_dh_M"/>
    <property type="match status" value="1"/>
</dbReference>
<dbReference type="InterPro" id="IPR036250">
    <property type="entry name" value="AcylCo_DH-like_C"/>
</dbReference>
<evidence type="ECO:0000256" key="1">
    <source>
        <dbReference type="ARBA" id="ARBA00009347"/>
    </source>
</evidence>
<name>A0A6G1I8E7_9PEZI</name>
<evidence type="ECO:0000259" key="7">
    <source>
        <dbReference type="Pfam" id="PF02770"/>
    </source>
</evidence>
<feature type="domain" description="Acyl-CoA dehydrogenase/oxidase C-terminal" evidence="6">
    <location>
        <begin position="425"/>
        <end position="491"/>
    </location>
</feature>
<dbReference type="PANTHER" id="PTHR42707:SF2">
    <property type="entry name" value="ACD11 DEHYDROGENASE"/>
    <property type="match status" value="1"/>
</dbReference>
<dbReference type="Pfam" id="PF00441">
    <property type="entry name" value="Acyl-CoA_dh_1"/>
    <property type="match status" value="1"/>
</dbReference>
<dbReference type="InterPro" id="IPR041504">
    <property type="entry name" value="AidB_N"/>
</dbReference>
<evidence type="ECO:0000259" key="8">
    <source>
        <dbReference type="Pfam" id="PF18158"/>
    </source>
</evidence>
<evidence type="ECO:0000256" key="3">
    <source>
        <dbReference type="ARBA" id="ARBA00022827"/>
    </source>
</evidence>
<sequence>MALPRELKPSSGTEGFFQTPPKLENQLHEDRFLRRIFEFYIPKAEQPALYSTLAPFAASILTPEIFAYVSNAEAHPPTLATHTTFGAPTQTLRTPPGWQILQSLAQRSGLVAAPHLPFATYIARTSQFLANHLWAASCALTSCPLAMADGAAALLSCHLSDPTLPSLERAVFAHAFSRLTNLDPKVAWTSGQWMTERPGGSDVRNTETVARLAPFGPNDPRTDADGNALGPYLISGFKWFSSATDAQMTILLAAEAPGVISAFYAPLHRASPAGGIESNGVSIQRLKNKLGTRPLPTAELVLRDMRAWRIGALGAGVREIATVLTITRVQTAIGACGGWGRGLAINRAWARVRRVQGKLLVDVPAHMRALAAESVRYAGAMALAFFVVALLGVVERLVSFHSVSGRAGIKGLVGSTEGARLLLRLLTPVAKARCADRAVAGLVKAVEAMGGVGYVEDEQEINVARLLRDGIVNAIWEGTMDVMAADVARVVCGREGPLAKRTFVRWVKENTDTWEAEWEGIRAALGHEVRFLEAIWERGEEEIKYRGRRVLEGLEWVVAAVLLVEDARRDGNGVAREVAWRWVAYERGKSTEREDLERLWTESAAWDRKIAMGEDGRGATQANL</sequence>
<dbReference type="Pfam" id="PF18158">
    <property type="entry name" value="AidB_N"/>
    <property type="match status" value="1"/>
</dbReference>
<evidence type="ECO:0000313" key="9">
    <source>
        <dbReference type="EMBL" id="KAF2404307.1"/>
    </source>
</evidence>
<feature type="domain" description="Adaptive response protein AidB N-terminal" evidence="8">
    <location>
        <begin position="25"/>
        <end position="156"/>
    </location>
</feature>
<comment type="cofactor">
    <cofactor evidence="4">
        <name>FAD</name>
        <dbReference type="ChEBI" id="CHEBI:57692"/>
    </cofactor>
</comment>
<evidence type="ECO:0000256" key="4">
    <source>
        <dbReference type="RuleBase" id="RU362125"/>
    </source>
</evidence>
<dbReference type="PANTHER" id="PTHR42707">
    <property type="entry name" value="ACYL-COA DEHYDROGENASE"/>
    <property type="match status" value="1"/>
</dbReference>
<dbReference type="Proteomes" id="UP000799640">
    <property type="component" value="Unassembled WGS sequence"/>
</dbReference>
<evidence type="ECO:0000259" key="6">
    <source>
        <dbReference type="Pfam" id="PF00441"/>
    </source>
</evidence>
<dbReference type="InterPro" id="IPR006091">
    <property type="entry name" value="Acyl-CoA_Oxase/DH_mid-dom"/>
</dbReference>
<evidence type="ECO:0000256" key="2">
    <source>
        <dbReference type="ARBA" id="ARBA00022630"/>
    </source>
</evidence>
<comment type="similarity">
    <text evidence="1 4">Belongs to the acyl-CoA dehydrogenase family.</text>
</comment>
<feature type="region of interest" description="Disordered" evidence="5">
    <location>
        <begin position="1"/>
        <end position="21"/>
    </location>
</feature>
<protein>
    <submittedName>
        <fullName evidence="9">Acyl-CoA dehydrogenase/oxidase C-terminal</fullName>
    </submittedName>
</protein>
<feature type="domain" description="Acyl-CoA oxidase/dehydrogenase middle" evidence="7">
    <location>
        <begin position="192"/>
        <end position="304"/>
    </location>
</feature>
<dbReference type="EMBL" id="ML996688">
    <property type="protein sequence ID" value="KAF2404307.1"/>
    <property type="molecule type" value="Genomic_DNA"/>
</dbReference>
<evidence type="ECO:0000313" key="10">
    <source>
        <dbReference type="Proteomes" id="UP000799640"/>
    </source>
</evidence>
<dbReference type="InterPro" id="IPR009100">
    <property type="entry name" value="AcylCoA_DH/oxidase_NM_dom_sf"/>
</dbReference>
<dbReference type="AlphaFoldDB" id="A0A6G1I8E7"/>
<keyword evidence="3 4" id="KW-0274">FAD</keyword>
<dbReference type="InterPro" id="IPR009075">
    <property type="entry name" value="AcylCo_DH/oxidase_C"/>
</dbReference>
<dbReference type="OrthoDB" id="10251155at2759"/>
<keyword evidence="2 4" id="KW-0285">Flavoprotein</keyword>
<keyword evidence="4" id="KW-0560">Oxidoreductase</keyword>
<dbReference type="Gene3D" id="2.40.110.20">
    <property type="match status" value="1"/>
</dbReference>
<proteinExistence type="inferred from homology"/>
<evidence type="ECO:0000256" key="5">
    <source>
        <dbReference type="SAM" id="MobiDB-lite"/>
    </source>
</evidence>